<dbReference type="AlphaFoldDB" id="A0A1H8S2X2"/>
<sequence length="89" mass="10089">MPGTLQIVADGSAVGDARRVEIDRGDEPMRWRCPNGHVSWDRTNNHLWCPSCRRQAEAGDDVEPEHWELVDAKTDRTIPYSAVRFAGEQ</sequence>
<evidence type="ECO:0000313" key="2">
    <source>
        <dbReference type="Proteomes" id="UP000198775"/>
    </source>
</evidence>
<proteinExistence type="predicted"/>
<dbReference type="RefSeq" id="WP_244515031.1">
    <property type="nucleotide sequence ID" value="NZ_FOCX01000017.1"/>
</dbReference>
<protein>
    <submittedName>
        <fullName evidence="1">Uncharacterized protein</fullName>
    </submittedName>
</protein>
<accession>A0A1H8S2X2</accession>
<keyword evidence="2" id="KW-1185">Reference proteome</keyword>
<dbReference type="Proteomes" id="UP000198775">
    <property type="component" value="Unassembled WGS sequence"/>
</dbReference>
<organism evidence="1 2">
    <name type="scientific">Halorientalis persicus</name>
    <dbReference type="NCBI Taxonomy" id="1367881"/>
    <lineage>
        <taxon>Archaea</taxon>
        <taxon>Methanobacteriati</taxon>
        <taxon>Methanobacteriota</taxon>
        <taxon>Stenosarchaea group</taxon>
        <taxon>Halobacteria</taxon>
        <taxon>Halobacteriales</taxon>
        <taxon>Haloarculaceae</taxon>
        <taxon>Halorientalis</taxon>
    </lineage>
</organism>
<gene>
    <name evidence="1" type="ORF">SAMN05216388_1017121</name>
</gene>
<name>A0A1H8S2X2_9EURY</name>
<evidence type="ECO:0000313" key="1">
    <source>
        <dbReference type="EMBL" id="SEO72774.1"/>
    </source>
</evidence>
<dbReference type="EMBL" id="FOCX01000017">
    <property type="protein sequence ID" value="SEO72774.1"/>
    <property type="molecule type" value="Genomic_DNA"/>
</dbReference>
<reference evidence="2" key="1">
    <citation type="submission" date="2016-10" db="EMBL/GenBank/DDBJ databases">
        <authorList>
            <person name="Varghese N."/>
            <person name="Submissions S."/>
        </authorList>
    </citation>
    <scope>NUCLEOTIDE SEQUENCE [LARGE SCALE GENOMIC DNA]</scope>
    <source>
        <strain evidence="2">IBRC-M 10043</strain>
    </source>
</reference>